<keyword evidence="2" id="KW-1133">Transmembrane helix</keyword>
<organism evidence="3 4">
    <name type="scientific">Azotobacter chroococcum</name>
    <dbReference type="NCBI Taxonomy" id="353"/>
    <lineage>
        <taxon>Bacteria</taxon>
        <taxon>Pseudomonadati</taxon>
        <taxon>Pseudomonadota</taxon>
        <taxon>Gammaproteobacteria</taxon>
        <taxon>Pseudomonadales</taxon>
        <taxon>Pseudomonadaceae</taxon>
        <taxon>Azotobacter</taxon>
    </lineage>
</organism>
<evidence type="ECO:0000256" key="1">
    <source>
        <dbReference type="SAM" id="MobiDB-lite"/>
    </source>
</evidence>
<keyword evidence="2" id="KW-0472">Membrane</keyword>
<dbReference type="NCBIfam" id="NF040486">
    <property type="entry name" value="SrfA_fam"/>
    <property type="match status" value="1"/>
</dbReference>
<feature type="compositionally biased region" description="Polar residues" evidence="1">
    <location>
        <begin position="380"/>
        <end position="391"/>
    </location>
</feature>
<name>A0AA43Z7H4_9GAMM</name>
<gene>
    <name evidence="3" type="ORF">HA520_07245</name>
</gene>
<dbReference type="Proteomes" id="UP000736384">
    <property type="component" value="Unassembled WGS sequence"/>
</dbReference>
<protein>
    <submittedName>
        <fullName evidence="3">Breakpoint cluster region protein</fullName>
    </submittedName>
</protein>
<feature type="region of interest" description="Disordered" evidence="1">
    <location>
        <begin position="286"/>
        <end position="391"/>
    </location>
</feature>
<reference evidence="3" key="1">
    <citation type="submission" date="2020-03" db="EMBL/GenBank/DDBJ databases">
        <title>Genome assembly of Azotobacter chroococcum W5.</title>
        <authorList>
            <person name="Kannepalli A."/>
        </authorList>
    </citation>
    <scope>NUCLEOTIDE SEQUENCE</scope>
    <source>
        <strain evidence="3">W5</strain>
    </source>
</reference>
<feature type="transmembrane region" description="Helical" evidence="2">
    <location>
        <begin position="193"/>
        <end position="210"/>
    </location>
</feature>
<feature type="compositionally biased region" description="Acidic residues" evidence="1">
    <location>
        <begin position="297"/>
        <end position="329"/>
    </location>
</feature>
<sequence>MPGALLRTGTLREFRALGVDGQPVHGVALQLREAIRLKMHREAADCLAIPQTNETGDRIDWYAPIEGDVVPWSAATPEEREQAHARLEAMQAQLRATGESMRNDAQNREKQVFGRLLEKALHFPDANHVYLVDGKPVITFWGFTGQQAAQPDDPLACLQTARPAAAVAADTASPPPVVPVVPAVAARSGWRRWLWLLLLPLLLLLLLFVMRACAPSVELPFELSHVDLPGLPAEEKAPLDVRRHEELVGVERISGTAGAGLEAGAVEGMQVPGKETAIEDVPIEEALSSEPGASELATDDPALDEAAAEEAAADEATAEELPEPAAEAEPEAKSEAAQEPPVPPQLDEEKAAEDPQAAPQDPAKAQEAAKPMSIPPEAQKSGSTRFLNGNWQAGAGIQDAKTGKPLQLGYDFKDGQGRVSIRRDDGVQCSGAVNASMQGGNLAIASQEQANCSDGSRYRLPEVTCKPDAQSAADCTGRYGNQEFPMSIRQGGN</sequence>
<dbReference type="EMBL" id="JAAPAP010000004">
    <property type="protein sequence ID" value="NHN77087.1"/>
    <property type="molecule type" value="Genomic_DNA"/>
</dbReference>
<evidence type="ECO:0000313" key="3">
    <source>
        <dbReference type="EMBL" id="NHN77087.1"/>
    </source>
</evidence>
<keyword evidence="2" id="KW-0812">Transmembrane</keyword>
<dbReference type="AlphaFoldDB" id="A0AA43Z7H4"/>
<evidence type="ECO:0000313" key="4">
    <source>
        <dbReference type="Proteomes" id="UP000736384"/>
    </source>
</evidence>
<comment type="caution">
    <text evidence="3">The sequence shown here is derived from an EMBL/GenBank/DDBJ whole genome shotgun (WGS) entry which is preliminary data.</text>
</comment>
<proteinExistence type="predicted"/>
<dbReference type="RefSeq" id="WP_165892155.1">
    <property type="nucleotide sequence ID" value="NZ_JAAPAP010000004.1"/>
</dbReference>
<accession>A0AA43Z7H4</accession>
<evidence type="ECO:0000256" key="2">
    <source>
        <dbReference type="SAM" id="Phobius"/>
    </source>
</evidence>
<dbReference type="InterPro" id="IPR047774">
    <property type="entry name" value="SrfA-like"/>
</dbReference>
<feature type="region of interest" description="Disordered" evidence="1">
    <location>
        <begin position="470"/>
        <end position="493"/>
    </location>
</feature>
<feature type="compositionally biased region" description="Low complexity" evidence="1">
    <location>
        <begin position="354"/>
        <end position="371"/>
    </location>
</feature>